<dbReference type="Pfam" id="PF00534">
    <property type="entry name" value="Glycos_transf_1"/>
    <property type="match status" value="1"/>
</dbReference>
<dbReference type="Gene3D" id="3.40.50.2000">
    <property type="entry name" value="Glycogen Phosphorylase B"/>
    <property type="match status" value="2"/>
</dbReference>
<organism evidence="4">
    <name type="scientific">Tolypothrix bouteillei VB521301</name>
    <dbReference type="NCBI Taxonomy" id="1479485"/>
    <lineage>
        <taxon>Bacteria</taxon>
        <taxon>Bacillati</taxon>
        <taxon>Cyanobacteriota</taxon>
        <taxon>Cyanophyceae</taxon>
        <taxon>Nostocales</taxon>
        <taxon>Tolypothrichaceae</taxon>
        <taxon>Tolypothrix</taxon>
    </lineage>
</organism>
<dbReference type="Proteomes" id="UP000029738">
    <property type="component" value="Unassembled WGS sequence"/>
</dbReference>
<evidence type="ECO:0000313" key="4">
    <source>
        <dbReference type="EMBL" id="KIE06932.1"/>
    </source>
</evidence>
<evidence type="ECO:0000259" key="1">
    <source>
        <dbReference type="Pfam" id="PF00534"/>
    </source>
</evidence>
<dbReference type="EMBL" id="JHEG02000059">
    <property type="protein sequence ID" value="KIE06932.1"/>
    <property type="molecule type" value="Genomic_DNA"/>
</dbReference>
<sequence>MKLKIAIVVHGRFHAFDLARELINQGHDVTLYTNYPKRIVEKFGISQKCVMSFLLHGLLSRVIYKVHNAIGTPDFEACIHSNFSRWAAHKIVQRDYDVVHVFSGVAEEIFQALSHKRVLKTLVRGSAHIRTQFNLLSEEEKRVGTKINKPSNWMIDREEREYQLADIIICLSTFAKQSFLEQNVEADKLKVLPLGAQLEKFRPSEQVIEARYQRILSGKCLNVLMVSNFSFQKGIYDLVNIACNTNYFISLKFIGFITNEAINFKKNISNSIQFISKQAQFDLPMFYADADVFIFPTIQDGYAMVLAQAQASGLPILTTTNCSSLDIIVEGQTGWVLPIRSPERFIERLKWCHEHRQELAQMVRSIYDGFKPRDWTEVAADFASIHTNLLGHSRK</sequence>
<gene>
    <name evidence="4" type="ORF">DA73_0237515</name>
    <name evidence="3" type="ORF">DA73_0400032535</name>
</gene>
<feature type="domain" description="Glycosyl transferase family 1" evidence="1">
    <location>
        <begin position="223"/>
        <end position="363"/>
    </location>
</feature>
<dbReference type="PANTHER" id="PTHR45947:SF3">
    <property type="entry name" value="SULFOQUINOVOSYL TRANSFERASE SQD2"/>
    <property type="match status" value="1"/>
</dbReference>
<dbReference type="CDD" id="cd03801">
    <property type="entry name" value="GT4_PimA-like"/>
    <property type="match status" value="1"/>
</dbReference>
<keyword evidence="5" id="KW-1185">Reference proteome</keyword>
<dbReference type="OrthoDB" id="516698at2"/>
<dbReference type="SUPFAM" id="SSF53756">
    <property type="entry name" value="UDP-Glycosyltransferase/glycogen phosphorylase"/>
    <property type="match status" value="1"/>
</dbReference>
<evidence type="ECO:0000259" key="2">
    <source>
        <dbReference type="Pfam" id="PF13439"/>
    </source>
</evidence>
<reference evidence="4" key="1">
    <citation type="journal article" date="2015" name="Genome Announc.">
        <title>Draft Genome Sequence of Tolypothrix boutellei Strain VB521301.</title>
        <authorList>
            <person name="Chandrababunaidu M.M."/>
            <person name="Singh D."/>
            <person name="Sen D."/>
            <person name="Bhan S."/>
            <person name="Das S."/>
            <person name="Gupta A."/>
            <person name="Adhikary S.P."/>
            <person name="Tripathy S."/>
        </authorList>
    </citation>
    <scope>NUCLEOTIDE SEQUENCE</scope>
    <source>
        <strain evidence="4">VB521301</strain>
    </source>
</reference>
<dbReference type="InterPro" id="IPR028098">
    <property type="entry name" value="Glyco_trans_4-like_N"/>
</dbReference>
<dbReference type="STRING" id="1479485.DA73_0237515"/>
<keyword evidence="4" id="KW-0808">Transferase</keyword>
<protein>
    <submittedName>
        <fullName evidence="3 4">Glycosyltransferase</fullName>
    </submittedName>
</protein>
<evidence type="ECO:0000313" key="3">
    <source>
        <dbReference type="EMBL" id="KAF3889673.1"/>
    </source>
</evidence>
<feature type="domain" description="Glycosyltransferase subfamily 4-like N-terminal" evidence="2">
    <location>
        <begin position="14"/>
        <end position="199"/>
    </location>
</feature>
<dbReference type="Pfam" id="PF13439">
    <property type="entry name" value="Glyco_transf_4"/>
    <property type="match status" value="1"/>
</dbReference>
<dbReference type="PANTHER" id="PTHR45947">
    <property type="entry name" value="SULFOQUINOVOSYL TRANSFERASE SQD2"/>
    <property type="match status" value="1"/>
</dbReference>
<accession>A0A0C1MX79</accession>
<dbReference type="AlphaFoldDB" id="A0A0C1MX79"/>
<dbReference type="InterPro" id="IPR050194">
    <property type="entry name" value="Glycosyltransferase_grp1"/>
</dbReference>
<reference evidence="3" key="2">
    <citation type="submission" date="2019-11" db="EMBL/GenBank/DDBJ databases">
        <title>Improved Assembly of Tolypothrix boutellei genome.</title>
        <authorList>
            <person name="Sarangi A.N."/>
            <person name="Mukherjee M."/>
            <person name="Ghosh S."/>
            <person name="Singh D."/>
            <person name="Das A."/>
            <person name="Kant S."/>
            <person name="Prusty A."/>
            <person name="Tripathy S."/>
        </authorList>
    </citation>
    <scope>NUCLEOTIDE SEQUENCE</scope>
    <source>
        <strain evidence="3">VB521301</strain>
    </source>
</reference>
<comment type="caution">
    <text evidence="4">The sequence shown here is derived from an EMBL/GenBank/DDBJ whole genome shotgun (WGS) entry which is preliminary data.</text>
</comment>
<evidence type="ECO:0000313" key="5">
    <source>
        <dbReference type="Proteomes" id="UP000029738"/>
    </source>
</evidence>
<dbReference type="GO" id="GO:0016758">
    <property type="term" value="F:hexosyltransferase activity"/>
    <property type="evidence" value="ECO:0007669"/>
    <property type="project" value="TreeGrafter"/>
</dbReference>
<dbReference type="RefSeq" id="WP_038085785.1">
    <property type="nucleotide sequence ID" value="NZ_JHEG04000001.1"/>
</dbReference>
<dbReference type="EMBL" id="JHEG04000001">
    <property type="protein sequence ID" value="KAF3889673.1"/>
    <property type="molecule type" value="Genomic_DNA"/>
</dbReference>
<proteinExistence type="predicted"/>
<dbReference type="InterPro" id="IPR001296">
    <property type="entry name" value="Glyco_trans_1"/>
</dbReference>
<name>A0A0C1MX79_9CYAN</name>